<dbReference type="Proteomes" id="UP001447857">
    <property type="component" value="Chromosome"/>
</dbReference>
<reference evidence="3 4" key="1">
    <citation type="submission" date="2024-02" db="EMBL/GenBank/DDBJ databases">
        <title>complete genome of Flavobacterium ginsenosidimutans Str. YTB16.</title>
        <authorList>
            <person name="Wang Q."/>
        </authorList>
    </citation>
    <scope>NUCLEOTIDE SEQUENCE [LARGE SCALE GENOMIC DNA]</scope>
    <source>
        <strain evidence="3 4">YTB16</strain>
    </source>
</reference>
<proteinExistence type="predicted"/>
<evidence type="ECO:0000313" key="3">
    <source>
        <dbReference type="EMBL" id="WXK51332.1"/>
    </source>
</evidence>
<accession>A0ABZ2QA56</accession>
<gene>
    <name evidence="3" type="ORF">V6624_06790</name>
</gene>
<dbReference type="PROSITE" id="PS51257">
    <property type="entry name" value="PROKAR_LIPOPROTEIN"/>
    <property type="match status" value="1"/>
</dbReference>
<dbReference type="EMBL" id="CP147988">
    <property type="protein sequence ID" value="WXK51332.1"/>
    <property type="molecule type" value="Genomic_DNA"/>
</dbReference>
<feature type="domain" description="Lipocalin-like" evidence="2">
    <location>
        <begin position="32"/>
        <end position="124"/>
    </location>
</feature>
<feature type="chain" id="PRO_5047471885" evidence="1">
    <location>
        <begin position="19"/>
        <end position="144"/>
    </location>
</feature>
<feature type="signal peptide" evidence="1">
    <location>
        <begin position="1"/>
        <end position="18"/>
    </location>
</feature>
<protein>
    <submittedName>
        <fullName evidence="3">Lipocalin family protein</fullName>
    </submittedName>
</protein>
<dbReference type="RefSeq" id="WP_111288037.1">
    <property type="nucleotide sequence ID" value="NZ_CP147988.1"/>
</dbReference>
<keyword evidence="4" id="KW-1185">Reference proteome</keyword>
<evidence type="ECO:0000259" key="2">
    <source>
        <dbReference type="Pfam" id="PF13648"/>
    </source>
</evidence>
<evidence type="ECO:0000313" key="4">
    <source>
        <dbReference type="Proteomes" id="UP001447857"/>
    </source>
</evidence>
<sequence length="144" mass="15866">MKKLSILFVSVLTLGLTAVSCSSDDDNKNASIEGKWEVTHQGVIINGQEVLQPYDNEGGCEIPSMTFTSDAKFVDVTSEFWDSECSTYTEDGTWKKDGNTLTLKYSDEEVKVDILDLNGSTLKIKSTYTEEGVTLSAVSVFKKK</sequence>
<organism evidence="3 4">
    <name type="scientific">Flavobacterium ginsenosidimutans</name>
    <dbReference type="NCBI Taxonomy" id="687844"/>
    <lineage>
        <taxon>Bacteria</taxon>
        <taxon>Pseudomonadati</taxon>
        <taxon>Bacteroidota</taxon>
        <taxon>Flavobacteriia</taxon>
        <taxon>Flavobacteriales</taxon>
        <taxon>Flavobacteriaceae</taxon>
        <taxon>Flavobacterium</taxon>
    </lineage>
</organism>
<keyword evidence="1" id="KW-0732">Signal</keyword>
<name>A0ABZ2QA56_9FLAO</name>
<dbReference type="Pfam" id="PF13648">
    <property type="entry name" value="Lipocalin_4"/>
    <property type="match status" value="1"/>
</dbReference>
<evidence type="ECO:0000256" key="1">
    <source>
        <dbReference type="SAM" id="SignalP"/>
    </source>
</evidence>
<dbReference type="InterPro" id="IPR024311">
    <property type="entry name" value="Lipocalin-like"/>
</dbReference>